<dbReference type="Proteomes" id="UP000095192">
    <property type="component" value="Unassembled WGS sequence"/>
</dbReference>
<sequence length="84" mass="8571">MELRRVVSSRRGCLGVPLLRSAAIQVATGVAAEAAGALRAQGTGACRGRRRSRLEIGAAGSQSAIAIVDFAHLSGREAGMPEAV</sequence>
<dbReference type="InParanoid" id="A0A1D3D8S3"/>
<protein>
    <submittedName>
        <fullName evidence="1">Uncharacterized protein</fullName>
    </submittedName>
</protein>
<dbReference type="EMBL" id="JROU02000263">
    <property type="protein sequence ID" value="OEH79842.1"/>
    <property type="molecule type" value="Genomic_DNA"/>
</dbReference>
<dbReference type="VEuPathDB" id="ToxoDB:cyc_04516"/>
<keyword evidence="2" id="KW-1185">Reference proteome</keyword>
<accession>A0A1D3D8S3</accession>
<proteinExistence type="predicted"/>
<evidence type="ECO:0000313" key="2">
    <source>
        <dbReference type="Proteomes" id="UP000095192"/>
    </source>
</evidence>
<organism evidence="1 2">
    <name type="scientific">Cyclospora cayetanensis</name>
    <dbReference type="NCBI Taxonomy" id="88456"/>
    <lineage>
        <taxon>Eukaryota</taxon>
        <taxon>Sar</taxon>
        <taxon>Alveolata</taxon>
        <taxon>Apicomplexa</taxon>
        <taxon>Conoidasida</taxon>
        <taxon>Coccidia</taxon>
        <taxon>Eucoccidiorida</taxon>
        <taxon>Eimeriorina</taxon>
        <taxon>Eimeriidae</taxon>
        <taxon>Cyclospora</taxon>
    </lineage>
</organism>
<comment type="caution">
    <text evidence="1">The sequence shown here is derived from an EMBL/GenBank/DDBJ whole genome shotgun (WGS) entry which is preliminary data.</text>
</comment>
<gene>
    <name evidence="1" type="ORF">cyc_04516</name>
</gene>
<dbReference type="AlphaFoldDB" id="A0A1D3D8S3"/>
<name>A0A1D3D8S3_9EIME</name>
<evidence type="ECO:0000313" key="1">
    <source>
        <dbReference type="EMBL" id="OEH79842.1"/>
    </source>
</evidence>
<reference evidence="1 2" key="1">
    <citation type="journal article" date="2016" name="BMC Genomics">
        <title>Comparative genomics reveals Cyclospora cayetanensis possesses coccidia-like metabolism and invasion components but unique surface antigens.</title>
        <authorList>
            <person name="Liu S."/>
            <person name="Wang L."/>
            <person name="Zheng H."/>
            <person name="Xu Z."/>
            <person name="Roellig D.M."/>
            <person name="Li N."/>
            <person name="Frace M.A."/>
            <person name="Tang K."/>
            <person name="Arrowood M.J."/>
            <person name="Moss D.M."/>
            <person name="Zhang L."/>
            <person name="Feng Y."/>
            <person name="Xiao L."/>
        </authorList>
    </citation>
    <scope>NUCLEOTIDE SEQUENCE [LARGE SCALE GENOMIC DNA]</scope>
    <source>
        <strain evidence="1 2">CHN_HEN01</strain>
    </source>
</reference>